<organism evidence="3 4">
    <name type="scientific">Exophiala sideris</name>
    <dbReference type="NCBI Taxonomy" id="1016849"/>
    <lineage>
        <taxon>Eukaryota</taxon>
        <taxon>Fungi</taxon>
        <taxon>Dikarya</taxon>
        <taxon>Ascomycota</taxon>
        <taxon>Pezizomycotina</taxon>
        <taxon>Eurotiomycetes</taxon>
        <taxon>Chaetothyriomycetidae</taxon>
        <taxon>Chaetothyriales</taxon>
        <taxon>Herpotrichiellaceae</taxon>
        <taxon>Exophiala</taxon>
    </lineage>
</organism>
<dbReference type="SUPFAM" id="SSF56801">
    <property type="entry name" value="Acetyl-CoA synthetase-like"/>
    <property type="match status" value="1"/>
</dbReference>
<sequence length="561" mass="62179">MPYESRWPLSPPYISLPSLLFGTPNAKLSDTQKILLDWTRPETHYFTLHSLREWSKRFAAGLTAAGLQKGDRLMLISGNSLWTPVVVLGTLMVGGIYNSANPAGTARELAYQLKDSEPRFVFAAANCLGPAREAIKSAGLDESCIYVFEDLPSHSATASRTQEDLLTGDGQHWGSFVSPPEVGATFDWEEYTSAEMANHTAILFYSSGTTGLPKGVEVTHYSLVATTMQLIMTQLSDRNITQRRGICVLPMYHGLGLVYYVFVATKARMQTYLMQRYNLENMLSCIDRYKITELLLVPTILVAVAKHPAARRGKYDLSSVRKVVAGAAPIGMEVTTQFEELWSGRLKVRQAWGICWNETESAGPSSISVGELVPGATARLILEDGTEELRPGAPGELWIRGPNVMKRYWRKPKETAETKTSDGWLKTGDIAYRDDNGRWYIVDRKKELIKVRGAQVAPAELEALLEHPQIVDAAVIGVKTSSGDEDPRAYVVPRKVDVITEQEVVDFVASKVSKIKRLTGGVVFLPAIPKNASGKILRKILREQVTKDQLARSNTHLNPRL</sequence>
<gene>
    <name evidence="3" type="ORF">LTR69_005640</name>
</gene>
<comment type="caution">
    <text evidence="3">The sequence shown here is derived from an EMBL/GenBank/DDBJ whole genome shotgun (WGS) entry which is preliminary data.</text>
</comment>
<evidence type="ECO:0000313" key="3">
    <source>
        <dbReference type="EMBL" id="KAK5060323.1"/>
    </source>
</evidence>
<keyword evidence="4" id="KW-1185">Reference proteome</keyword>
<protein>
    <recommendedName>
        <fullName evidence="5">4-coumarate-CoA ligase</fullName>
    </recommendedName>
</protein>
<accession>A0ABR0JAM3</accession>
<dbReference type="Gene3D" id="3.30.300.30">
    <property type="match status" value="1"/>
</dbReference>
<dbReference type="InterPro" id="IPR000873">
    <property type="entry name" value="AMP-dep_synth/lig_dom"/>
</dbReference>
<dbReference type="InterPro" id="IPR025110">
    <property type="entry name" value="AMP-bd_C"/>
</dbReference>
<dbReference type="EMBL" id="JAVRRF010000011">
    <property type="protein sequence ID" value="KAK5060323.1"/>
    <property type="molecule type" value="Genomic_DNA"/>
</dbReference>
<dbReference type="PROSITE" id="PS00455">
    <property type="entry name" value="AMP_BINDING"/>
    <property type="match status" value="1"/>
</dbReference>
<dbReference type="PANTHER" id="PTHR24096:SF424">
    <property type="entry name" value="ACETYL-COA SYNTHETASE-LIKE PROTEIN-RELATED"/>
    <property type="match status" value="1"/>
</dbReference>
<dbReference type="InterPro" id="IPR020845">
    <property type="entry name" value="AMP-binding_CS"/>
</dbReference>
<dbReference type="PANTHER" id="PTHR24096">
    <property type="entry name" value="LONG-CHAIN-FATTY-ACID--COA LIGASE"/>
    <property type="match status" value="1"/>
</dbReference>
<feature type="domain" description="AMP-binding enzyme C-terminal" evidence="2">
    <location>
        <begin position="462"/>
        <end position="535"/>
    </location>
</feature>
<dbReference type="Gene3D" id="3.40.50.12780">
    <property type="entry name" value="N-terminal domain of ligase-like"/>
    <property type="match status" value="1"/>
</dbReference>
<feature type="domain" description="AMP-dependent synthetase/ligase" evidence="1">
    <location>
        <begin position="42"/>
        <end position="409"/>
    </location>
</feature>
<reference evidence="3 4" key="1">
    <citation type="submission" date="2023-08" db="EMBL/GenBank/DDBJ databases">
        <title>Black Yeasts Isolated from many extreme environments.</title>
        <authorList>
            <person name="Coleine C."/>
            <person name="Stajich J.E."/>
            <person name="Selbmann L."/>
        </authorList>
    </citation>
    <scope>NUCLEOTIDE SEQUENCE [LARGE SCALE GENOMIC DNA]</scope>
    <source>
        <strain evidence="3 4">CCFEE 6328</strain>
    </source>
</reference>
<dbReference type="CDD" id="cd05911">
    <property type="entry name" value="Firefly_Luc_like"/>
    <property type="match status" value="1"/>
</dbReference>
<evidence type="ECO:0000259" key="1">
    <source>
        <dbReference type="Pfam" id="PF00501"/>
    </source>
</evidence>
<proteinExistence type="predicted"/>
<dbReference type="Proteomes" id="UP001345691">
    <property type="component" value="Unassembled WGS sequence"/>
</dbReference>
<evidence type="ECO:0008006" key="5">
    <source>
        <dbReference type="Google" id="ProtNLM"/>
    </source>
</evidence>
<dbReference type="InterPro" id="IPR042099">
    <property type="entry name" value="ANL_N_sf"/>
</dbReference>
<evidence type="ECO:0000313" key="4">
    <source>
        <dbReference type="Proteomes" id="UP001345691"/>
    </source>
</evidence>
<dbReference type="Pfam" id="PF00501">
    <property type="entry name" value="AMP-binding"/>
    <property type="match status" value="1"/>
</dbReference>
<dbReference type="Pfam" id="PF13193">
    <property type="entry name" value="AMP-binding_C"/>
    <property type="match status" value="1"/>
</dbReference>
<dbReference type="InterPro" id="IPR045851">
    <property type="entry name" value="AMP-bd_C_sf"/>
</dbReference>
<evidence type="ECO:0000259" key="2">
    <source>
        <dbReference type="Pfam" id="PF13193"/>
    </source>
</evidence>
<name>A0ABR0JAM3_9EURO</name>